<dbReference type="PANTHER" id="PTHR31040">
    <property type="entry name" value="NURIM"/>
    <property type="match status" value="1"/>
</dbReference>
<evidence type="ECO:0000256" key="2">
    <source>
        <dbReference type="ARBA" id="ARBA00010631"/>
    </source>
</evidence>
<keyword evidence="4 7" id="KW-1133">Transmembrane helix</keyword>
<evidence type="ECO:0000256" key="1">
    <source>
        <dbReference type="ARBA" id="ARBA00004141"/>
    </source>
</evidence>
<keyword evidence="9" id="KW-1185">Reference proteome</keyword>
<sequence length="273" mass="29071">MSRKTPLLILSAAAWAGFNIVMVWMVAFLAGIAVPRVVDGPTRTNTALAVTVDLALLLLFAVQHSAMARPGVKAVIHGRTPAGLERTVYVLATEACLVLILALWQPFGGPVWHLHGIPALLLWLLYAAGWLLATTATYAVDHLELTGLRQAGWAAPPDPDRPDKLQVNGLHALVRHPLMAGLLVAFWATPHLGASHLLFAAGATAYIVVGIRFEERDLRRTFGAAYDAYAARVPAILPGLRVRRGPQPGRAATMGDAAGSAPKPSTSSQEGTR</sequence>
<dbReference type="STRING" id="1194083.BN12_610014"/>
<evidence type="ECO:0000313" key="8">
    <source>
        <dbReference type="EMBL" id="CCH79872.1"/>
    </source>
</evidence>
<feature type="transmembrane region" description="Helical" evidence="7">
    <location>
        <begin position="194"/>
        <end position="213"/>
    </location>
</feature>
<evidence type="ECO:0000256" key="3">
    <source>
        <dbReference type="ARBA" id="ARBA00022692"/>
    </source>
</evidence>
<dbReference type="EMBL" id="CAJB01000394">
    <property type="protein sequence ID" value="CCH79872.1"/>
    <property type="molecule type" value="Genomic_DNA"/>
</dbReference>
<keyword evidence="3 7" id="KW-0812">Transmembrane</keyword>
<dbReference type="PANTHER" id="PTHR31040:SF1">
    <property type="entry name" value="NURIM"/>
    <property type="match status" value="1"/>
</dbReference>
<comment type="subcellular location">
    <subcellularLocation>
        <location evidence="1">Membrane</location>
        <topology evidence="1">Multi-pass membrane protein</topology>
    </subcellularLocation>
</comment>
<evidence type="ECO:0000256" key="7">
    <source>
        <dbReference type="SAM" id="Phobius"/>
    </source>
</evidence>
<feature type="transmembrane region" description="Helical" evidence="7">
    <location>
        <begin position="119"/>
        <end position="140"/>
    </location>
</feature>
<proteinExistence type="inferred from homology"/>
<feature type="compositionally biased region" description="Polar residues" evidence="6">
    <location>
        <begin position="263"/>
        <end position="273"/>
    </location>
</feature>
<evidence type="ECO:0000313" key="9">
    <source>
        <dbReference type="Proteomes" id="UP000035721"/>
    </source>
</evidence>
<evidence type="ECO:0000256" key="6">
    <source>
        <dbReference type="SAM" id="MobiDB-lite"/>
    </source>
</evidence>
<evidence type="ECO:0000256" key="5">
    <source>
        <dbReference type="ARBA" id="ARBA00023136"/>
    </source>
</evidence>
<comment type="similarity">
    <text evidence="2">Belongs to the nurim family.</text>
</comment>
<comment type="caution">
    <text evidence="8">The sequence shown here is derived from an EMBL/GenBank/DDBJ whole genome shotgun (WGS) entry which is preliminary data.</text>
</comment>
<organism evidence="8 9">
    <name type="scientific">Nostocoides japonicum T1-X7</name>
    <dbReference type="NCBI Taxonomy" id="1194083"/>
    <lineage>
        <taxon>Bacteria</taxon>
        <taxon>Bacillati</taxon>
        <taxon>Actinomycetota</taxon>
        <taxon>Actinomycetes</taxon>
        <taxon>Micrococcales</taxon>
        <taxon>Intrasporangiaceae</taxon>
        <taxon>Nostocoides</taxon>
    </lineage>
</organism>
<dbReference type="InterPro" id="IPR033580">
    <property type="entry name" value="Nurim-like"/>
</dbReference>
<protein>
    <submittedName>
        <fullName evidence="8">Uncharacterized protein</fullName>
    </submittedName>
</protein>
<feature type="transmembrane region" description="Helical" evidence="7">
    <location>
        <begin position="46"/>
        <end position="67"/>
    </location>
</feature>
<dbReference type="AlphaFoldDB" id="A0A077M459"/>
<gene>
    <name evidence="8" type="ORF">BN12_610014</name>
</gene>
<name>A0A077M459_9MICO</name>
<accession>A0A077M459</accession>
<feature type="transmembrane region" description="Helical" evidence="7">
    <location>
        <begin position="7"/>
        <end position="34"/>
    </location>
</feature>
<feature type="region of interest" description="Disordered" evidence="6">
    <location>
        <begin position="241"/>
        <end position="273"/>
    </location>
</feature>
<dbReference type="GO" id="GO:0016020">
    <property type="term" value="C:membrane"/>
    <property type="evidence" value="ECO:0007669"/>
    <property type="project" value="UniProtKB-SubCell"/>
</dbReference>
<feature type="transmembrane region" description="Helical" evidence="7">
    <location>
        <begin position="88"/>
        <end position="107"/>
    </location>
</feature>
<dbReference type="Gene3D" id="1.20.120.1630">
    <property type="match status" value="1"/>
</dbReference>
<keyword evidence="5 7" id="KW-0472">Membrane</keyword>
<dbReference type="Proteomes" id="UP000035721">
    <property type="component" value="Unassembled WGS sequence"/>
</dbReference>
<evidence type="ECO:0000256" key="4">
    <source>
        <dbReference type="ARBA" id="ARBA00022989"/>
    </source>
</evidence>
<reference evidence="8 9" key="1">
    <citation type="journal article" date="2013" name="ISME J.">
        <title>A metabolic model for members of the genus Tetrasphaera involved in enhanced biological phosphorus removal.</title>
        <authorList>
            <person name="Kristiansen R."/>
            <person name="Nguyen H.T.T."/>
            <person name="Saunders A.M."/>
            <person name="Nielsen J.L."/>
            <person name="Wimmer R."/>
            <person name="Le V.Q."/>
            <person name="McIlroy S.J."/>
            <person name="Petrovski S."/>
            <person name="Seviour R.J."/>
            <person name="Calteau A."/>
            <person name="Nielsen K.L."/>
            <person name="Nielsen P.H."/>
        </authorList>
    </citation>
    <scope>NUCLEOTIDE SEQUENCE [LARGE SCALE GENOMIC DNA]</scope>
    <source>
        <strain evidence="8 9">T1-X7</strain>
    </source>
</reference>